<dbReference type="InterPro" id="IPR006262">
    <property type="entry name" value="Cyt_deam_tetra"/>
</dbReference>
<feature type="binding site" evidence="14">
    <location>
        <position position="54"/>
    </location>
    <ligand>
        <name>Zn(2+)</name>
        <dbReference type="ChEBI" id="CHEBI:29105"/>
        <note>catalytic</note>
    </ligand>
</feature>
<gene>
    <name evidence="17" type="ORF">CMUST_13335</name>
</gene>
<evidence type="ECO:0000259" key="16">
    <source>
        <dbReference type="PROSITE" id="PS51747"/>
    </source>
</evidence>
<dbReference type="InterPro" id="IPR016192">
    <property type="entry name" value="APOBEC/CMP_deaminase_Zn-bd"/>
</dbReference>
<keyword evidence="6 14" id="KW-0479">Metal-binding</keyword>
<dbReference type="GO" id="GO:0004126">
    <property type="term" value="F:cytidine deaminase activity"/>
    <property type="evidence" value="ECO:0007669"/>
    <property type="project" value="UniProtKB-UniRule"/>
</dbReference>
<dbReference type="GO" id="GO:0008270">
    <property type="term" value="F:zinc ion binding"/>
    <property type="evidence" value="ECO:0007669"/>
    <property type="project" value="UniProtKB-UniRule"/>
</dbReference>
<feature type="binding site" evidence="14">
    <location>
        <position position="91"/>
    </location>
    <ligand>
        <name>Zn(2+)</name>
        <dbReference type="ChEBI" id="CHEBI:29105"/>
        <note>catalytic</note>
    </ligand>
</feature>
<evidence type="ECO:0000256" key="13">
    <source>
        <dbReference type="PIRSR" id="PIRSR606262-2"/>
    </source>
</evidence>
<proteinExistence type="inferred from homology"/>
<feature type="binding site" evidence="14">
    <location>
        <position position="94"/>
    </location>
    <ligand>
        <name>Zn(2+)</name>
        <dbReference type="ChEBI" id="CHEBI:29105"/>
        <note>catalytic</note>
    </ligand>
</feature>
<dbReference type="Proteomes" id="UP000035199">
    <property type="component" value="Chromosome"/>
</dbReference>
<dbReference type="GO" id="GO:0005829">
    <property type="term" value="C:cytosol"/>
    <property type="evidence" value="ECO:0007669"/>
    <property type="project" value="TreeGrafter"/>
</dbReference>
<evidence type="ECO:0000313" key="18">
    <source>
        <dbReference type="Proteomes" id="UP000035199"/>
    </source>
</evidence>
<dbReference type="PROSITE" id="PS51747">
    <property type="entry name" value="CYT_DCMP_DEAMINASES_2"/>
    <property type="match status" value="1"/>
</dbReference>
<dbReference type="EC" id="3.5.4.5" evidence="4 15"/>
<evidence type="ECO:0000256" key="2">
    <source>
        <dbReference type="ARBA" id="ARBA00003949"/>
    </source>
</evidence>
<dbReference type="STRING" id="571915.CMUST_13335"/>
<dbReference type="AlphaFoldDB" id="A0A0G3H0M2"/>
<dbReference type="GO" id="GO:0042802">
    <property type="term" value="F:identical protein binding"/>
    <property type="evidence" value="ECO:0007669"/>
    <property type="project" value="UniProtKB-ARBA"/>
</dbReference>
<dbReference type="SUPFAM" id="SSF53927">
    <property type="entry name" value="Cytidine deaminase-like"/>
    <property type="match status" value="1"/>
</dbReference>
<reference evidence="18" key="2">
    <citation type="submission" date="2015-05" db="EMBL/GenBank/DDBJ databases">
        <title>Complete genome sequence of Corynebacterium mustelae DSM 45274, isolated from various tissues of a male ferret with lethal sepsis.</title>
        <authorList>
            <person name="Ruckert C."/>
            <person name="Albersmeier A."/>
            <person name="Winkler A."/>
            <person name="Tauch A."/>
        </authorList>
    </citation>
    <scope>NUCLEOTIDE SEQUENCE [LARGE SCALE GENOMIC DNA]</scope>
    <source>
        <strain evidence="18">DSM 45274</strain>
    </source>
</reference>
<feature type="active site" description="Proton donor" evidence="12">
    <location>
        <position position="56"/>
    </location>
</feature>
<comment type="catalytic activity">
    <reaction evidence="11 15">
        <text>cytidine + H2O + H(+) = uridine + NH4(+)</text>
        <dbReference type="Rhea" id="RHEA:16069"/>
        <dbReference type="ChEBI" id="CHEBI:15377"/>
        <dbReference type="ChEBI" id="CHEBI:15378"/>
        <dbReference type="ChEBI" id="CHEBI:16704"/>
        <dbReference type="ChEBI" id="CHEBI:17562"/>
        <dbReference type="ChEBI" id="CHEBI:28938"/>
        <dbReference type="EC" id="3.5.4.5"/>
    </reaction>
</comment>
<reference evidence="17 18" key="1">
    <citation type="journal article" date="2015" name="Genome Announc.">
        <title>Complete Genome Sequence of the Type Strain Corynebacterium mustelae DSM 45274, Isolated from Various Tissues of a Male Ferret with Lethal Sepsis.</title>
        <authorList>
            <person name="Ruckert C."/>
            <person name="Eimer J."/>
            <person name="Winkler A."/>
            <person name="Tauch A."/>
        </authorList>
    </citation>
    <scope>NUCLEOTIDE SEQUENCE [LARGE SCALE GENOMIC DNA]</scope>
    <source>
        <strain evidence="17 18">DSM 45274</strain>
    </source>
</reference>
<dbReference type="InterPro" id="IPR050202">
    <property type="entry name" value="Cyt/Deoxycyt_deaminase"/>
</dbReference>
<dbReference type="EMBL" id="CP011542">
    <property type="protein sequence ID" value="AKK06961.1"/>
    <property type="molecule type" value="Genomic_DNA"/>
</dbReference>
<protein>
    <recommendedName>
        <fullName evidence="5 15">Cytidine deaminase</fullName>
        <ecNumber evidence="4 15">3.5.4.5</ecNumber>
    </recommendedName>
    <alternativeName>
        <fullName evidence="9 15">Cytidine aminohydrolase</fullName>
    </alternativeName>
</protein>
<dbReference type="GO" id="GO:0055086">
    <property type="term" value="P:nucleobase-containing small molecule metabolic process"/>
    <property type="evidence" value="ECO:0007669"/>
    <property type="project" value="UniProtKB-ARBA"/>
</dbReference>
<evidence type="ECO:0000256" key="6">
    <source>
        <dbReference type="ARBA" id="ARBA00022723"/>
    </source>
</evidence>
<dbReference type="CDD" id="cd01283">
    <property type="entry name" value="cytidine_deaminase"/>
    <property type="match status" value="1"/>
</dbReference>
<organism evidence="17 18">
    <name type="scientific">Corynebacterium mustelae</name>
    <dbReference type="NCBI Taxonomy" id="571915"/>
    <lineage>
        <taxon>Bacteria</taxon>
        <taxon>Bacillati</taxon>
        <taxon>Actinomycetota</taxon>
        <taxon>Actinomycetes</taxon>
        <taxon>Mycobacteriales</taxon>
        <taxon>Corynebacteriaceae</taxon>
        <taxon>Corynebacterium</taxon>
    </lineage>
</organism>
<dbReference type="PANTHER" id="PTHR11644:SF2">
    <property type="entry name" value="CYTIDINE DEAMINASE"/>
    <property type="match status" value="1"/>
</dbReference>
<comment type="similarity">
    <text evidence="3 15">Belongs to the cytidine and deoxycytidylate deaminase family.</text>
</comment>
<keyword evidence="18" id="KW-1185">Reference proteome</keyword>
<evidence type="ECO:0000256" key="1">
    <source>
        <dbReference type="ARBA" id="ARBA00001947"/>
    </source>
</evidence>
<comment type="catalytic activity">
    <reaction evidence="10 15">
        <text>2'-deoxycytidine + H2O + H(+) = 2'-deoxyuridine + NH4(+)</text>
        <dbReference type="Rhea" id="RHEA:13433"/>
        <dbReference type="ChEBI" id="CHEBI:15377"/>
        <dbReference type="ChEBI" id="CHEBI:15378"/>
        <dbReference type="ChEBI" id="CHEBI:15698"/>
        <dbReference type="ChEBI" id="CHEBI:16450"/>
        <dbReference type="ChEBI" id="CHEBI:28938"/>
        <dbReference type="EC" id="3.5.4.5"/>
    </reaction>
</comment>
<dbReference type="PATRIC" id="fig|571915.4.peg.2860"/>
<dbReference type="Pfam" id="PF00383">
    <property type="entry name" value="dCMP_cyt_deam_1"/>
    <property type="match status" value="1"/>
</dbReference>
<dbReference type="GO" id="GO:0072527">
    <property type="term" value="P:pyrimidine-containing compound metabolic process"/>
    <property type="evidence" value="ECO:0007669"/>
    <property type="project" value="UniProtKB-ARBA"/>
</dbReference>
<evidence type="ECO:0000256" key="14">
    <source>
        <dbReference type="PIRSR" id="PIRSR606262-3"/>
    </source>
</evidence>
<evidence type="ECO:0000256" key="8">
    <source>
        <dbReference type="ARBA" id="ARBA00022833"/>
    </source>
</evidence>
<dbReference type="InterPro" id="IPR016193">
    <property type="entry name" value="Cytidine_deaminase-like"/>
</dbReference>
<keyword evidence="8 14" id="KW-0862">Zinc</keyword>
<dbReference type="PROSITE" id="PS00903">
    <property type="entry name" value="CYT_DCMP_DEAMINASES_1"/>
    <property type="match status" value="1"/>
</dbReference>
<dbReference type="OrthoDB" id="9795347at2"/>
<dbReference type="KEGG" id="cmv:CMUST_13335"/>
<keyword evidence="7 15" id="KW-0378">Hydrolase</keyword>
<sequence length="134" mass="14574">MTTDMELLKLARTAASHAYAPYSKFSVGSAIRMSDGTIYSGCNVENASYGLTICAERNGITTMIAKTDAPEQRVIDTVAIVSPNATRCWPCGACLQVLREFHCRRVIVEDPAGQPTTVLFDDLLPYSFGPEHIA</sequence>
<dbReference type="NCBIfam" id="NF004064">
    <property type="entry name" value="PRK05578.1"/>
    <property type="match status" value="1"/>
</dbReference>
<feature type="domain" description="CMP/dCMP-type deaminase" evidence="16">
    <location>
        <begin position="2"/>
        <end position="131"/>
    </location>
</feature>
<evidence type="ECO:0000256" key="15">
    <source>
        <dbReference type="RuleBase" id="RU364006"/>
    </source>
</evidence>
<evidence type="ECO:0000256" key="7">
    <source>
        <dbReference type="ARBA" id="ARBA00022801"/>
    </source>
</evidence>
<evidence type="ECO:0000256" key="12">
    <source>
        <dbReference type="PIRSR" id="PIRSR606262-1"/>
    </source>
</evidence>
<name>A0A0G3H0M2_9CORY</name>
<evidence type="ECO:0000256" key="4">
    <source>
        <dbReference type="ARBA" id="ARBA00012783"/>
    </source>
</evidence>
<evidence type="ECO:0000313" key="17">
    <source>
        <dbReference type="EMBL" id="AKK06961.1"/>
    </source>
</evidence>
<evidence type="ECO:0000256" key="5">
    <source>
        <dbReference type="ARBA" id="ARBA00018266"/>
    </source>
</evidence>
<evidence type="ECO:0000256" key="9">
    <source>
        <dbReference type="ARBA" id="ARBA00032005"/>
    </source>
</evidence>
<comment type="function">
    <text evidence="2 15">This enzyme scavenges exogenous and endogenous cytidine and 2'-deoxycytidine for UMP synthesis.</text>
</comment>
<dbReference type="Gene3D" id="3.40.140.10">
    <property type="entry name" value="Cytidine Deaminase, domain 2"/>
    <property type="match status" value="1"/>
</dbReference>
<feature type="binding site" evidence="13">
    <location>
        <begin position="43"/>
        <end position="49"/>
    </location>
    <ligand>
        <name>substrate</name>
    </ligand>
</feature>
<dbReference type="RefSeq" id="WP_047263653.1">
    <property type="nucleotide sequence ID" value="NZ_CP011542.1"/>
</dbReference>
<evidence type="ECO:0000256" key="10">
    <source>
        <dbReference type="ARBA" id="ARBA00049252"/>
    </source>
</evidence>
<evidence type="ECO:0000256" key="3">
    <source>
        <dbReference type="ARBA" id="ARBA00006576"/>
    </source>
</evidence>
<accession>A0A0G3H0M2</accession>
<dbReference type="PANTHER" id="PTHR11644">
    <property type="entry name" value="CYTIDINE DEAMINASE"/>
    <property type="match status" value="1"/>
</dbReference>
<dbReference type="InterPro" id="IPR002125">
    <property type="entry name" value="CMP_dCMP_dom"/>
</dbReference>
<dbReference type="NCBIfam" id="TIGR01354">
    <property type="entry name" value="cyt_deam_tetra"/>
    <property type="match status" value="1"/>
</dbReference>
<comment type="cofactor">
    <cofactor evidence="1 14 15">
        <name>Zn(2+)</name>
        <dbReference type="ChEBI" id="CHEBI:29105"/>
    </cofactor>
</comment>
<evidence type="ECO:0000256" key="11">
    <source>
        <dbReference type="ARBA" id="ARBA00049558"/>
    </source>
</evidence>